<dbReference type="AlphaFoldDB" id="A0A382TF88"/>
<reference evidence="3" key="1">
    <citation type="submission" date="2018-05" db="EMBL/GenBank/DDBJ databases">
        <authorList>
            <person name="Lanie J.A."/>
            <person name="Ng W.-L."/>
            <person name="Kazmierczak K.M."/>
            <person name="Andrzejewski T.M."/>
            <person name="Davidsen T.M."/>
            <person name="Wayne K.J."/>
            <person name="Tettelin H."/>
            <person name="Glass J.I."/>
            <person name="Rusch D."/>
            <person name="Podicherti R."/>
            <person name="Tsui H.-C.T."/>
            <person name="Winkler M.E."/>
        </authorList>
    </citation>
    <scope>NUCLEOTIDE SEQUENCE</scope>
</reference>
<keyword evidence="2" id="KW-1133">Transmembrane helix</keyword>
<feature type="region of interest" description="Disordered" evidence="1">
    <location>
        <begin position="56"/>
        <end position="92"/>
    </location>
</feature>
<evidence type="ECO:0000256" key="1">
    <source>
        <dbReference type="SAM" id="MobiDB-lite"/>
    </source>
</evidence>
<organism evidence="3">
    <name type="scientific">marine metagenome</name>
    <dbReference type="NCBI Taxonomy" id="408172"/>
    <lineage>
        <taxon>unclassified sequences</taxon>
        <taxon>metagenomes</taxon>
        <taxon>ecological metagenomes</taxon>
    </lineage>
</organism>
<feature type="compositionally biased region" description="Basic residues" evidence="1">
    <location>
        <begin position="83"/>
        <end position="92"/>
    </location>
</feature>
<feature type="transmembrane region" description="Helical" evidence="2">
    <location>
        <begin position="6"/>
        <end position="33"/>
    </location>
</feature>
<protein>
    <submittedName>
        <fullName evidence="3">Uncharacterized protein</fullName>
    </submittedName>
</protein>
<name>A0A382TF88_9ZZZZ</name>
<keyword evidence="2" id="KW-0812">Transmembrane</keyword>
<sequence>MAVSNWWLYIGMFLCCTGFGLIPGAIFIVYWAIKRMEGVKLGNSYTENNTENNYSVNIQDYHGGNGGSGGSGNGSNSSPKSNIKPKTKRPIKAIVKKTTVKKAVPINYVSNSNLERGK</sequence>
<proteinExistence type="predicted"/>
<feature type="compositionally biased region" description="Gly residues" evidence="1">
    <location>
        <begin position="63"/>
        <end position="73"/>
    </location>
</feature>
<evidence type="ECO:0000313" key="3">
    <source>
        <dbReference type="EMBL" id="SVD20726.1"/>
    </source>
</evidence>
<accession>A0A382TF88</accession>
<evidence type="ECO:0000256" key="2">
    <source>
        <dbReference type="SAM" id="Phobius"/>
    </source>
</evidence>
<dbReference type="EMBL" id="UINC01136145">
    <property type="protein sequence ID" value="SVD20726.1"/>
    <property type="molecule type" value="Genomic_DNA"/>
</dbReference>
<keyword evidence="2" id="KW-0472">Membrane</keyword>
<gene>
    <name evidence="3" type="ORF">METZ01_LOCUS373580</name>
</gene>